<dbReference type="InterPro" id="IPR004046">
    <property type="entry name" value="GST_C"/>
</dbReference>
<protein>
    <submittedName>
        <fullName evidence="5">Glutathione S-transferase</fullName>
    </submittedName>
</protein>
<dbReference type="SUPFAM" id="SSF52833">
    <property type="entry name" value="Thioredoxin-like"/>
    <property type="match status" value="1"/>
</dbReference>
<feature type="domain" description="GST C-terminal" evidence="4">
    <location>
        <begin position="85"/>
        <end position="207"/>
    </location>
</feature>
<dbReference type="Gene3D" id="1.20.1050.10">
    <property type="match status" value="1"/>
</dbReference>
<dbReference type="CDD" id="cd00570">
    <property type="entry name" value="GST_N_family"/>
    <property type="match status" value="1"/>
</dbReference>
<organism evidence="5 6">
    <name type="scientific">Methylomagnum ishizawai</name>
    <dbReference type="NCBI Taxonomy" id="1760988"/>
    <lineage>
        <taxon>Bacteria</taxon>
        <taxon>Pseudomonadati</taxon>
        <taxon>Pseudomonadota</taxon>
        <taxon>Gammaproteobacteria</taxon>
        <taxon>Methylococcales</taxon>
        <taxon>Methylococcaceae</taxon>
        <taxon>Methylomagnum</taxon>
    </lineage>
</organism>
<dbReference type="GO" id="GO:0006749">
    <property type="term" value="P:glutathione metabolic process"/>
    <property type="evidence" value="ECO:0007669"/>
    <property type="project" value="TreeGrafter"/>
</dbReference>
<dbReference type="SFLD" id="SFLDS00019">
    <property type="entry name" value="Glutathione_Transferase_(cytos"/>
    <property type="match status" value="1"/>
</dbReference>
<dbReference type="EMBL" id="FXAM01000001">
    <property type="protein sequence ID" value="SMF95813.1"/>
    <property type="molecule type" value="Genomic_DNA"/>
</dbReference>
<dbReference type="Pfam" id="PF02798">
    <property type="entry name" value="GST_N"/>
    <property type="match status" value="1"/>
</dbReference>
<keyword evidence="6" id="KW-1185">Reference proteome</keyword>
<dbReference type="SFLD" id="SFLDG00358">
    <property type="entry name" value="Main_(cytGST)"/>
    <property type="match status" value="1"/>
</dbReference>
<accession>A0A1Y6D4M3</accession>
<feature type="domain" description="GST N-terminal" evidence="3">
    <location>
        <begin position="1"/>
        <end position="80"/>
    </location>
</feature>
<dbReference type="InterPro" id="IPR010987">
    <property type="entry name" value="Glutathione-S-Trfase_C-like"/>
</dbReference>
<proteinExistence type="inferred from homology"/>
<dbReference type="Pfam" id="PF00043">
    <property type="entry name" value="GST_C"/>
    <property type="match status" value="1"/>
</dbReference>
<dbReference type="PANTHER" id="PTHR43969:SF9">
    <property type="entry name" value="GLUTATHIONE S TRANSFERASE D10, ISOFORM A-RELATED"/>
    <property type="match status" value="1"/>
</dbReference>
<name>A0A1Y6D4M3_9GAMM</name>
<dbReference type="Gene3D" id="3.40.30.10">
    <property type="entry name" value="Glutaredoxin"/>
    <property type="match status" value="1"/>
</dbReference>
<gene>
    <name evidence="5" type="ORF">SAMN02949497_3188</name>
</gene>
<comment type="subunit">
    <text evidence="1">Homodimer.</text>
</comment>
<dbReference type="Proteomes" id="UP000192923">
    <property type="component" value="Unassembled WGS sequence"/>
</dbReference>
<evidence type="ECO:0000259" key="4">
    <source>
        <dbReference type="PROSITE" id="PS50405"/>
    </source>
</evidence>
<dbReference type="InterPro" id="IPR040079">
    <property type="entry name" value="Glutathione_S-Trfase"/>
</dbReference>
<reference evidence="5 6" key="1">
    <citation type="submission" date="2016-12" db="EMBL/GenBank/DDBJ databases">
        <authorList>
            <person name="Song W.-J."/>
            <person name="Kurnit D.M."/>
        </authorList>
    </citation>
    <scope>NUCLEOTIDE SEQUENCE [LARGE SCALE GENOMIC DNA]</scope>
    <source>
        <strain evidence="5 6">175</strain>
    </source>
</reference>
<comment type="similarity">
    <text evidence="2">Belongs to the GST superfamily.</text>
</comment>
<evidence type="ECO:0000256" key="1">
    <source>
        <dbReference type="ARBA" id="ARBA00011738"/>
    </source>
</evidence>
<dbReference type="STRING" id="1760988.SAMN02949497_3188"/>
<keyword evidence="5" id="KW-0808">Transferase</keyword>
<dbReference type="SUPFAM" id="SSF47616">
    <property type="entry name" value="GST C-terminal domain-like"/>
    <property type="match status" value="1"/>
</dbReference>
<dbReference type="SFLD" id="SFLDG01150">
    <property type="entry name" value="Main.1:_Beta-like"/>
    <property type="match status" value="1"/>
</dbReference>
<sequence length="207" mass="22907">MKLYFHPASPFARKPRIVAHLLGLELETEFVDLFAGKGQVPEFLKLNPHGKVPTLVDGDFSLWESNAILQYLAAKQGDTALYPDDVKVRADIARWLFWESSSWSQVCMVYVNENILKPMLGRGEPDPAELAKVEEKFHRFAKVLDGHLAGRDWLVGDGITLADVSVAASLMYAVPGKYPLEGYANIARWFGQVQALPAWAATAPPAA</sequence>
<dbReference type="GO" id="GO:0004364">
    <property type="term" value="F:glutathione transferase activity"/>
    <property type="evidence" value="ECO:0007669"/>
    <property type="project" value="TreeGrafter"/>
</dbReference>
<dbReference type="PROSITE" id="PS50404">
    <property type="entry name" value="GST_NTER"/>
    <property type="match status" value="1"/>
</dbReference>
<evidence type="ECO:0000259" key="3">
    <source>
        <dbReference type="PROSITE" id="PS50404"/>
    </source>
</evidence>
<dbReference type="PROSITE" id="PS50405">
    <property type="entry name" value="GST_CTER"/>
    <property type="match status" value="1"/>
</dbReference>
<dbReference type="AlphaFoldDB" id="A0A1Y6D4M3"/>
<dbReference type="InterPro" id="IPR036282">
    <property type="entry name" value="Glutathione-S-Trfase_C_sf"/>
</dbReference>
<dbReference type="OrthoDB" id="9797500at2"/>
<dbReference type="RefSeq" id="WP_085214350.1">
    <property type="nucleotide sequence ID" value="NZ_FXAM01000001.1"/>
</dbReference>
<evidence type="ECO:0000313" key="6">
    <source>
        <dbReference type="Proteomes" id="UP000192923"/>
    </source>
</evidence>
<dbReference type="PANTHER" id="PTHR43969">
    <property type="entry name" value="GLUTATHIONE S TRANSFERASE D10, ISOFORM A-RELATED"/>
    <property type="match status" value="1"/>
</dbReference>
<evidence type="ECO:0000313" key="5">
    <source>
        <dbReference type="EMBL" id="SMF95813.1"/>
    </source>
</evidence>
<dbReference type="InterPro" id="IPR004045">
    <property type="entry name" value="Glutathione_S-Trfase_N"/>
</dbReference>
<evidence type="ECO:0000256" key="2">
    <source>
        <dbReference type="RuleBase" id="RU003494"/>
    </source>
</evidence>
<dbReference type="InterPro" id="IPR036249">
    <property type="entry name" value="Thioredoxin-like_sf"/>
</dbReference>